<reference evidence="2" key="1">
    <citation type="submission" date="2013-07" db="EMBL/GenBank/DDBJ databases">
        <title>Sub-species coevolution in mutualistic symbiosis.</title>
        <authorList>
            <person name="Murfin K."/>
            <person name="Klassen J."/>
            <person name="Lee M."/>
            <person name="Forst S."/>
            <person name="Stock P."/>
            <person name="Goodrich-Blair H."/>
        </authorList>
    </citation>
    <scope>NUCLEOTIDE SEQUENCE [LARGE SCALE GENOMIC DNA]</scope>
    <source>
        <strain evidence="2">Kraussei Becker Underwood</strain>
    </source>
</reference>
<proteinExistence type="predicted"/>
<evidence type="ECO:0000256" key="1">
    <source>
        <dbReference type="SAM" id="Phobius"/>
    </source>
</evidence>
<dbReference type="AlphaFoldDB" id="A0A077Q029"/>
<dbReference type="Proteomes" id="UP000028493">
    <property type="component" value="Unassembled WGS sequence"/>
</dbReference>
<feature type="transmembrane region" description="Helical" evidence="1">
    <location>
        <begin position="99"/>
        <end position="118"/>
    </location>
</feature>
<accession>A0A077Q029</accession>
<gene>
    <name evidence="2" type="ORF">XBKB1_940027</name>
</gene>
<evidence type="ECO:0000313" key="3">
    <source>
        <dbReference type="Proteomes" id="UP000028493"/>
    </source>
</evidence>
<evidence type="ECO:0000313" key="2">
    <source>
        <dbReference type="EMBL" id="CDH26798.1"/>
    </source>
</evidence>
<keyword evidence="1" id="KW-0472">Membrane</keyword>
<sequence>MRGFLSWKCPAVNTGKGRVFTVKKGIMRSLLIALAMVIITIATGWVGLHQTENITGMYHWVTETGEAWLIWRGCLYAVLGWGSWKIWQRTTYQKAHRAALIRMMVTSLLFILLGEYALSGAIEVIQ</sequence>
<dbReference type="HOGENOM" id="CLU_159215_0_0_6"/>
<dbReference type="EMBL" id="CBSZ010000433">
    <property type="protein sequence ID" value="CDH26798.1"/>
    <property type="molecule type" value="Genomic_DNA"/>
</dbReference>
<name>A0A077Q029_XENBV</name>
<organism evidence="2 3">
    <name type="scientific">Xenorhabdus bovienii str. kraussei Becker Underwood</name>
    <dbReference type="NCBI Taxonomy" id="1398204"/>
    <lineage>
        <taxon>Bacteria</taxon>
        <taxon>Pseudomonadati</taxon>
        <taxon>Pseudomonadota</taxon>
        <taxon>Gammaproteobacteria</taxon>
        <taxon>Enterobacterales</taxon>
        <taxon>Morganellaceae</taxon>
        <taxon>Xenorhabdus</taxon>
    </lineage>
</organism>
<protein>
    <submittedName>
        <fullName evidence="2">Putative exported protein (Modular protein)</fullName>
    </submittedName>
</protein>
<keyword evidence="1" id="KW-0812">Transmembrane</keyword>
<keyword evidence="1" id="KW-1133">Transmembrane helix</keyword>
<feature type="transmembrane region" description="Helical" evidence="1">
    <location>
        <begin position="26"/>
        <end position="48"/>
    </location>
</feature>
<feature type="transmembrane region" description="Helical" evidence="1">
    <location>
        <begin position="68"/>
        <end position="87"/>
    </location>
</feature>
<comment type="caution">
    <text evidence="2">The sequence shown here is derived from an EMBL/GenBank/DDBJ whole genome shotgun (WGS) entry which is preliminary data.</text>
</comment>